<evidence type="ECO:0000259" key="1">
    <source>
        <dbReference type="Pfam" id="PF06985"/>
    </source>
</evidence>
<dbReference type="PANTHER" id="PTHR33112">
    <property type="entry name" value="DOMAIN PROTEIN, PUTATIVE-RELATED"/>
    <property type="match status" value="1"/>
</dbReference>
<dbReference type="InterPro" id="IPR010730">
    <property type="entry name" value="HET"/>
</dbReference>
<sequence>MAEVTLLGEVDRGATCQVDVLCTNCQRIGRDSSIIRGKCKDLDAQETYDHYDSIAKLEASATSGCHLCNLLGSAIGPYLSSRPKEASTLAVRVVILVSEEIKKRIADGLLRAYSYFCWEFCIMEVNLTGTDDSSVFTQKLDICRTKYWAFDKHSHGPDDDEWDMLGVNAPDEAQTSLSTLSDNCLNLAKVWLDDCLQKHRSCTSTGSGFLPTRLLDVGHSNSSRTIRLVLSHTLPANTPYFTLSYCWGRGKPLVLTGASLPIFVEEIDVVSLPKTISDSVDITRRLGYRYLWVDSLCIIQDSKEDWKSEAAKMGEVYSNSTLTVAATSSSSNDQGCYKSRNPLSYLPCRLSGSAKNGVYICPEWKSRDLNMIQEKWIQQAPLNTRAWVVQERLLSQRILHFTANGIFWECSSRIANDSCPEGRRVGRTRRVPENIRWHLRGLLAAPSLRQSLNQPVSGAMARMNRMAQRITLGDSEWDQRFMENWRMVVNLFSRCQLTVGTDKKPAIAGIISQICATRGLRYAYGLWYRDQLVPHHLLWMARGVTEPLPPRPAARGASTWSWLSVDGEITYLPQLPPGLEQKDYDDTAEWAPYCTVQLIGQPEAEDDAKGAVLSVKGRAIGVSSPDLAMLNFKPDCALPDPMPEILTVVPLVYKVSSYARMLIFDSTHENEMQQQWHHKGFAGLVLKTLGNGEVYERIGMFSVVPPRPMAMSATDESLSRSQHISLFNRLGQSEEDIFRIV</sequence>
<organism evidence="2 3">
    <name type="scientific">Seiridium cardinale</name>
    <dbReference type="NCBI Taxonomy" id="138064"/>
    <lineage>
        <taxon>Eukaryota</taxon>
        <taxon>Fungi</taxon>
        <taxon>Dikarya</taxon>
        <taxon>Ascomycota</taxon>
        <taxon>Pezizomycotina</taxon>
        <taxon>Sordariomycetes</taxon>
        <taxon>Xylariomycetidae</taxon>
        <taxon>Amphisphaeriales</taxon>
        <taxon>Sporocadaceae</taxon>
        <taxon>Seiridium</taxon>
    </lineage>
</organism>
<gene>
    <name evidence="2" type="ORF">SCAR479_06802</name>
</gene>
<proteinExistence type="predicted"/>
<evidence type="ECO:0000313" key="3">
    <source>
        <dbReference type="Proteomes" id="UP001465668"/>
    </source>
</evidence>
<reference evidence="2 3" key="1">
    <citation type="submission" date="2024-02" db="EMBL/GenBank/DDBJ databases">
        <title>First draft genome assembly of two strains of Seiridium cardinale.</title>
        <authorList>
            <person name="Emiliani G."/>
            <person name="Scali E."/>
        </authorList>
    </citation>
    <scope>NUCLEOTIDE SEQUENCE [LARGE SCALE GENOMIC DNA]</scope>
    <source>
        <strain evidence="2 3">BM-138-000479</strain>
    </source>
</reference>
<name>A0ABR2XRN8_9PEZI</name>
<dbReference type="Proteomes" id="UP001465668">
    <property type="component" value="Unassembled WGS sequence"/>
</dbReference>
<dbReference type="PANTHER" id="PTHR33112:SF16">
    <property type="entry name" value="HETEROKARYON INCOMPATIBILITY DOMAIN-CONTAINING PROTEIN"/>
    <property type="match status" value="1"/>
</dbReference>
<comment type="caution">
    <text evidence="2">The sequence shown here is derived from an EMBL/GenBank/DDBJ whole genome shotgun (WGS) entry which is preliminary data.</text>
</comment>
<keyword evidence="3" id="KW-1185">Reference proteome</keyword>
<evidence type="ECO:0000313" key="2">
    <source>
        <dbReference type="EMBL" id="KAK9776479.1"/>
    </source>
</evidence>
<dbReference type="EMBL" id="JARVKM010000027">
    <property type="protein sequence ID" value="KAK9776479.1"/>
    <property type="molecule type" value="Genomic_DNA"/>
</dbReference>
<feature type="domain" description="Heterokaryon incompatibility" evidence="1">
    <location>
        <begin position="240"/>
        <end position="391"/>
    </location>
</feature>
<dbReference type="Pfam" id="PF06985">
    <property type="entry name" value="HET"/>
    <property type="match status" value="1"/>
</dbReference>
<protein>
    <submittedName>
        <fullName evidence="2">Heterokaryon incompatibility domain-containing protein</fullName>
    </submittedName>
</protein>
<accession>A0ABR2XRN8</accession>